<dbReference type="EMBL" id="JAGXEW010000013">
    <property type="protein sequence ID" value="KAK1164595.1"/>
    <property type="molecule type" value="Genomic_DNA"/>
</dbReference>
<evidence type="ECO:0000256" key="9">
    <source>
        <dbReference type="ARBA" id="ARBA00023139"/>
    </source>
</evidence>
<keyword evidence="6 18" id="KW-0732">Signal</keyword>
<evidence type="ECO:0000259" key="20">
    <source>
        <dbReference type="PROSITE" id="PS50050"/>
    </source>
</evidence>
<dbReference type="Pfam" id="PF00020">
    <property type="entry name" value="TNFR_c6"/>
    <property type="match status" value="2"/>
</dbReference>
<dbReference type="PROSITE" id="PS50017">
    <property type="entry name" value="DEATH_DOMAIN"/>
    <property type="match status" value="1"/>
</dbReference>
<sequence>MQISITGVIFIFNLLQVAVLSTPVANKTKYSFASSLYHHNLVKRSTCPQDEHVGNNQLCCKMCAAGQKLKQDCTAHHKEPTCEQCQFGTYTAYPNYITDCEACKICHKYDGFVEELPCTNTSNTKCRCMKGFYCGVNTDCSHCTPCRKCLNSEIEEKECTQTNNTVCKPRAESDSKWWIFLIVLPILAVVIGLVYCWRTKKLCFDKPEIDENRTHTTTETNPLLSDIDLQPHLYFIADTVGFSETRKFLLTNGFSKGEVENIVANYPNNVRDQTVELWAAWYQQHGIPNAYATLIRKLQEMKLNQNADAILKKVENSVQNENGDRDCKDA</sequence>
<dbReference type="SUPFAM" id="SSF47986">
    <property type="entry name" value="DEATH domain"/>
    <property type="match status" value="1"/>
</dbReference>
<dbReference type="GO" id="GO:0097192">
    <property type="term" value="P:extrinsic apoptotic signaling pathway in absence of ligand"/>
    <property type="evidence" value="ECO:0007669"/>
    <property type="project" value="TreeGrafter"/>
</dbReference>
<keyword evidence="17" id="KW-0472">Membrane</keyword>
<evidence type="ECO:0000256" key="3">
    <source>
        <dbReference type="ARBA" id="ARBA00015761"/>
    </source>
</evidence>
<comment type="subcellular location">
    <subcellularLocation>
        <location evidence="1">Cell membrane</location>
        <topology evidence="1">Single-pass type I membrane protein</topology>
    </subcellularLocation>
    <subcellularLocation>
        <location evidence="2">Membrane raft</location>
    </subcellularLocation>
</comment>
<evidence type="ECO:0000256" key="6">
    <source>
        <dbReference type="ARBA" id="ARBA00022729"/>
    </source>
</evidence>
<proteinExistence type="predicted"/>
<evidence type="ECO:0000259" key="19">
    <source>
        <dbReference type="PROSITE" id="PS50017"/>
    </source>
</evidence>
<dbReference type="AlphaFoldDB" id="A0AAD8G0Z7"/>
<evidence type="ECO:0000256" key="10">
    <source>
        <dbReference type="ARBA" id="ARBA00023157"/>
    </source>
</evidence>
<evidence type="ECO:0000256" key="15">
    <source>
        <dbReference type="ARBA" id="ARBA00032502"/>
    </source>
</evidence>
<dbReference type="GO" id="GO:0032872">
    <property type="term" value="P:regulation of stress-activated MAPK cascade"/>
    <property type="evidence" value="ECO:0007669"/>
    <property type="project" value="TreeGrafter"/>
</dbReference>
<feature type="chain" id="PRO_5041967799" description="Tumor necrosis factor receptor superfamily member 6" evidence="18">
    <location>
        <begin position="22"/>
        <end position="330"/>
    </location>
</feature>
<evidence type="ECO:0000256" key="14">
    <source>
        <dbReference type="ARBA" id="ARBA00032338"/>
    </source>
</evidence>
<feature type="disulfide bond" evidence="16">
    <location>
        <begin position="85"/>
        <end position="100"/>
    </location>
</feature>
<keyword evidence="11" id="KW-0325">Glycoprotein</keyword>
<dbReference type="GO" id="GO:0097527">
    <property type="term" value="P:necroptotic signaling pathway"/>
    <property type="evidence" value="ECO:0007669"/>
    <property type="project" value="TreeGrafter"/>
</dbReference>
<dbReference type="InterPro" id="IPR008063">
    <property type="entry name" value="Fas_rcpt"/>
</dbReference>
<dbReference type="GO" id="GO:0006955">
    <property type="term" value="P:immune response"/>
    <property type="evidence" value="ECO:0007669"/>
    <property type="project" value="InterPro"/>
</dbReference>
<feature type="repeat" description="TNFR-Cys" evidence="16">
    <location>
        <begin position="127"/>
        <end position="167"/>
    </location>
</feature>
<keyword evidence="22" id="KW-1185">Reference proteome</keyword>
<keyword evidence="17" id="KW-0812">Transmembrane</keyword>
<dbReference type="GO" id="GO:0005516">
    <property type="term" value="F:calmodulin binding"/>
    <property type="evidence" value="ECO:0007669"/>
    <property type="project" value="UniProtKB-KW"/>
</dbReference>
<dbReference type="GO" id="GO:0045121">
    <property type="term" value="C:membrane raft"/>
    <property type="evidence" value="ECO:0007669"/>
    <property type="project" value="UniProtKB-SubCell"/>
</dbReference>
<dbReference type="Gene3D" id="2.10.50.10">
    <property type="entry name" value="Tumor Necrosis Factor Receptor, subunit A, domain 2"/>
    <property type="match status" value="2"/>
</dbReference>
<evidence type="ECO:0000256" key="8">
    <source>
        <dbReference type="ARBA" id="ARBA00022860"/>
    </source>
</evidence>
<dbReference type="InterPro" id="IPR000488">
    <property type="entry name" value="Death_dom"/>
</dbReference>
<evidence type="ECO:0000256" key="17">
    <source>
        <dbReference type="SAM" id="Phobius"/>
    </source>
</evidence>
<evidence type="ECO:0000256" key="2">
    <source>
        <dbReference type="ARBA" id="ARBA00004285"/>
    </source>
</evidence>
<dbReference type="PANTHER" id="PTHR46874">
    <property type="entry name" value="TUMOR NECROSIS FACTOR RECEPTOR SUPERFAMILY MEMBER 6"/>
    <property type="match status" value="1"/>
</dbReference>
<evidence type="ECO:0000256" key="11">
    <source>
        <dbReference type="ARBA" id="ARBA00023180"/>
    </source>
</evidence>
<dbReference type="Proteomes" id="UP001230051">
    <property type="component" value="Unassembled WGS sequence"/>
</dbReference>
<accession>A0AAD8G0Z7</accession>
<dbReference type="GO" id="GO:0009897">
    <property type="term" value="C:external side of plasma membrane"/>
    <property type="evidence" value="ECO:0007669"/>
    <property type="project" value="TreeGrafter"/>
</dbReference>
<evidence type="ECO:0000256" key="4">
    <source>
        <dbReference type="ARBA" id="ARBA00022475"/>
    </source>
</evidence>
<dbReference type="PRINTS" id="PR01680">
    <property type="entry name" value="TNFACTORR6"/>
</dbReference>
<keyword evidence="17" id="KW-1133">Transmembrane helix</keyword>
<dbReference type="GO" id="GO:0005031">
    <property type="term" value="F:tumor necrosis factor receptor activity"/>
    <property type="evidence" value="ECO:0007669"/>
    <property type="project" value="TreeGrafter"/>
</dbReference>
<dbReference type="SUPFAM" id="SSF57586">
    <property type="entry name" value="TNF receptor-like"/>
    <property type="match status" value="2"/>
</dbReference>
<feature type="disulfide bond" evidence="16">
    <location>
        <begin position="149"/>
        <end position="167"/>
    </location>
</feature>
<dbReference type="InterPro" id="IPR001368">
    <property type="entry name" value="TNFR/NGFR_Cys_rich_reg"/>
</dbReference>
<dbReference type="SMART" id="SM00208">
    <property type="entry name" value="TNFR"/>
    <property type="match status" value="3"/>
</dbReference>
<dbReference type="PANTHER" id="PTHR46874:SF1">
    <property type="entry name" value="TUMOR NECROSIS FACTOR RECEPTOR SUPERFAMILY MEMBER 6"/>
    <property type="match status" value="1"/>
</dbReference>
<dbReference type="Pfam" id="PF00531">
    <property type="entry name" value="Death"/>
    <property type="match status" value="1"/>
</dbReference>
<keyword evidence="21" id="KW-0675">Receptor</keyword>
<keyword evidence="12" id="KW-0449">Lipoprotein</keyword>
<keyword evidence="4" id="KW-1003">Cell membrane</keyword>
<gene>
    <name evidence="21" type="primary">FAS</name>
    <name evidence="21" type="ORF">AOXY_G14950</name>
</gene>
<evidence type="ECO:0000313" key="21">
    <source>
        <dbReference type="EMBL" id="KAK1164595.1"/>
    </source>
</evidence>
<keyword evidence="10 16" id="KW-1015">Disulfide bond</keyword>
<evidence type="ECO:0000256" key="13">
    <source>
        <dbReference type="ARBA" id="ARBA00030181"/>
    </source>
</evidence>
<dbReference type="GO" id="GO:0006924">
    <property type="term" value="P:activation-induced cell death of T cells"/>
    <property type="evidence" value="ECO:0007669"/>
    <property type="project" value="TreeGrafter"/>
</dbReference>
<protein>
    <recommendedName>
        <fullName evidence="3">Tumor necrosis factor receptor superfamily member 6</fullName>
    </recommendedName>
    <alternativeName>
        <fullName evidence="14">Apo-1 antigen</fullName>
    </alternativeName>
    <alternativeName>
        <fullName evidence="15">Apoptosis-mediating surface antigen FAS</fullName>
    </alternativeName>
    <alternativeName>
        <fullName evidence="13">FASLG receptor</fullName>
    </alternativeName>
</protein>
<organism evidence="21 22">
    <name type="scientific">Acipenser oxyrinchus oxyrinchus</name>
    <dbReference type="NCBI Taxonomy" id="40147"/>
    <lineage>
        <taxon>Eukaryota</taxon>
        <taxon>Metazoa</taxon>
        <taxon>Chordata</taxon>
        <taxon>Craniata</taxon>
        <taxon>Vertebrata</taxon>
        <taxon>Euteleostomi</taxon>
        <taxon>Actinopterygii</taxon>
        <taxon>Chondrostei</taxon>
        <taxon>Acipenseriformes</taxon>
        <taxon>Acipenseridae</taxon>
        <taxon>Acipenser</taxon>
    </lineage>
</organism>
<dbReference type="PROSITE" id="PS50050">
    <property type="entry name" value="TNFR_NGFR_2"/>
    <property type="match status" value="2"/>
</dbReference>
<feature type="transmembrane region" description="Helical" evidence="17">
    <location>
        <begin position="177"/>
        <end position="197"/>
    </location>
</feature>
<reference evidence="21" key="1">
    <citation type="submission" date="2022-02" db="EMBL/GenBank/DDBJ databases">
        <title>Atlantic sturgeon de novo genome assembly.</title>
        <authorList>
            <person name="Stock M."/>
            <person name="Klopp C."/>
            <person name="Guiguen Y."/>
            <person name="Cabau C."/>
            <person name="Parinello H."/>
            <person name="Santidrian Yebra-Pimentel E."/>
            <person name="Kuhl H."/>
            <person name="Dirks R.P."/>
            <person name="Guessner J."/>
            <person name="Wuertz S."/>
            <person name="Du K."/>
            <person name="Schartl M."/>
        </authorList>
    </citation>
    <scope>NUCLEOTIDE SEQUENCE</scope>
    <source>
        <strain evidence="21">STURGEONOMICS-FGT-2020</strain>
        <tissue evidence="21">Whole blood</tissue>
    </source>
</reference>
<dbReference type="GO" id="GO:0097049">
    <property type="term" value="P:motor neuron apoptotic process"/>
    <property type="evidence" value="ECO:0007669"/>
    <property type="project" value="TreeGrafter"/>
</dbReference>
<feature type="disulfide bond" evidence="16">
    <location>
        <begin position="128"/>
        <end position="143"/>
    </location>
</feature>
<evidence type="ECO:0000256" key="1">
    <source>
        <dbReference type="ARBA" id="ARBA00004251"/>
    </source>
</evidence>
<feature type="disulfide bond" evidence="16">
    <location>
        <begin position="146"/>
        <end position="159"/>
    </location>
</feature>
<feature type="signal peptide" evidence="18">
    <location>
        <begin position="1"/>
        <end position="21"/>
    </location>
</feature>
<evidence type="ECO:0000256" key="16">
    <source>
        <dbReference type="PROSITE-ProRule" id="PRU00206"/>
    </source>
</evidence>
<evidence type="ECO:0000313" key="22">
    <source>
        <dbReference type="Proteomes" id="UP001230051"/>
    </source>
</evidence>
<evidence type="ECO:0000256" key="5">
    <source>
        <dbReference type="ARBA" id="ARBA00022703"/>
    </source>
</evidence>
<comment type="caution">
    <text evidence="21">The sequence shown here is derived from an EMBL/GenBank/DDBJ whole genome shotgun (WGS) entry which is preliminary data.</text>
</comment>
<feature type="domain" description="TNFR-Cys" evidence="20">
    <location>
        <begin position="127"/>
        <end position="167"/>
    </location>
</feature>
<dbReference type="GO" id="GO:0031265">
    <property type="term" value="C:CD95 death-inducing signaling complex"/>
    <property type="evidence" value="ECO:0007669"/>
    <property type="project" value="TreeGrafter"/>
</dbReference>
<keyword evidence="8" id="KW-0112">Calmodulin-binding</keyword>
<evidence type="ECO:0000256" key="18">
    <source>
        <dbReference type="SAM" id="SignalP"/>
    </source>
</evidence>
<name>A0AAD8G0Z7_ACIOX</name>
<dbReference type="InterPro" id="IPR011029">
    <property type="entry name" value="DEATH-like_dom_sf"/>
</dbReference>
<evidence type="ECO:0000256" key="7">
    <source>
        <dbReference type="ARBA" id="ARBA00022737"/>
    </source>
</evidence>
<keyword evidence="7" id="KW-0677">Repeat</keyword>
<dbReference type="GO" id="GO:0043066">
    <property type="term" value="P:negative regulation of apoptotic process"/>
    <property type="evidence" value="ECO:0007669"/>
    <property type="project" value="TreeGrafter"/>
</dbReference>
<keyword evidence="9" id="KW-0564">Palmitate</keyword>
<keyword evidence="5" id="KW-0053">Apoptosis</keyword>
<feature type="domain" description="Death" evidence="19">
    <location>
        <begin position="246"/>
        <end position="314"/>
    </location>
</feature>
<evidence type="ECO:0000256" key="12">
    <source>
        <dbReference type="ARBA" id="ARBA00023288"/>
    </source>
</evidence>
<comment type="caution">
    <text evidence="16">Lacks conserved residue(s) required for the propagation of feature annotation.</text>
</comment>
<feature type="domain" description="TNFR-Cys" evidence="20">
    <location>
        <begin position="84"/>
        <end position="126"/>
    </location>
</feature>
<dbReference type="Gene3D" id="1.10.533.10">
    <property type="entry name" value="Death Domain, Fas"/>
    <property type="match status" value="1"/>
</dbReference>
<feature type="repeat" description="TNFR-Cys" evidence="16">
    <location>
        <begin position="84"/>
        <end position="126"/>
    </location>
</feature>